<reference evidence="5" key="1">
    <citation type="submission" date="2023-07" db="EMBL/GenBank/DDBJ databases">
        <title>Molecular identification of indigenous halophilic bacteria isolated from red sea cost, biodegradation of synthetic dyes and assessment of degraded metabolite toxicity.</title>
        <authorList>
            <person name="Chaieb K."/>
            <person name="Altayb H.N."/>
        </authorList>
    </citation>
    <scope>NUCLEOTIDE SEQUENCE [LARGE SCALE GENOMIC DNA]</scope>
    <source>
        <strain evidence="5">K20</strain>
    </source>
</reference>
<gene>
    <name evidence="4" type="ORF">LDJ79_10045</name>
</gene>
<feature type="domain" description="Enoyl reductase (ER)" evidence="3">
    <location>
        <begin position="15"/>
        <end position="325"/>
    </location>
</feature>
<accession>A0ABS7YM77</accession>
<dbReference type="Proteomes" id="UP001199044">
    <property type="component" value="Unassembled WGS sequence"/>
</dbReference>
<keyword evidence="5" id="KW-1185">Reference proteome</keyword>
<keyword evidence="1" id="KW-0521">NADP</keyword>
<dbReference type="Pfam" id="PF13602">
    <property type="entry name" value="ADH_zinc_N_2"/>
    <property type="match status" value="1"/>
</dbReference>
<sequence length="327" mass="36868">MNNIINSRIKQTCFGPPNESLELDLTPLYELQEDKVRVQVEATNINPSDLLSIRGVGQYRHHHVPPRVPGFEAVGHVLESNSPLFSKGERVLVATSGTWQKYIDVKPDNLFRLPQNLENGYACQLYINALTAWVVTTEVAHLSTQDVVIINAGTSAIGKIFAQLSASLGFTLIAVTTRPENYVIDSAYVIDAKNDLNAQIQQLGLPQPNVAFDAIGGKAGYELLTTLSQQGRLVNYGTLSFEFYEPRFFEHAKKFNIQFRTFFLRYWENQVGTEVRRTTFYAMLEHFITNKIQLDIDRIMPLDQVIKAITLIESKEIALHGKIILTP</sequence>
<dbReference type="Pfam" id="PF08240">
    <property type="entry name" value="ADH_N"/>
    <property type="match status" value="1"/>
</dbReference>
<evidence type="ECO:0000259" key="3">
    <source>
        <dbReference type="SMART" id="SM00829"/>
    </source>
</evidence>
<evidence type="ECO:0000256" key="1">
    <source>
        <dbReference type="ARBA" id="ARBA00022857"/>
    </source>
</evidence>
<dbReference type="InterPro" id="IPR011032">
    <property type="entry name" value="GroES-like_sf"/>
</dbReference>
<dbReference type="SUPFAM" id="SSF51735">
    <property type="entry name" value="NAD(P)-binding Rossmann-fold domains"/>
    <property type="match status" value="1"/>
</dbReference>
<dbReference type="Gene3D" id="3.90.180.10">
    <property type="entry name" value="Medium-chain alcohol dehydrogenases, catalytic domain"/>
    <property type="match status" value="1"/>
</dbReference>
<evidence type="ECO:0000313" key="5">
    <source>
        <dbReference type="Proteomes" id="UP001199044"/>
    </source>
</evidence>
<dbReference type="InterPro" id="IPR013154">
    <property type="entry name" value="ADH-like_N"/>
</dbReference>
<organism evidence="4 5">
    <name type="scientific">Vibrio tritonius</name>
    <dbReference type="NCBI Taxonomy" id="1435069"/>
    <lineage>
        <taxon>Bacteria</taxon>
        <taxon>Pseudomonadati</taxon>
        <taxon>Pseudomonadota</taxon>
        <taxon>Gammaproteobacteria</taxon>
        <taxon>Vibrionales</taxon>
        <taxon>Vibrionaceae</taxon>
        <taxon>Vibrio</taxon>
    </lineage>
</organism>
<dbReference type="PANTHER" id="PTHR48106:SF18">
    <property type="entry name" value="QUINONE OXIDOREDUCTASE PIG3"/>
    <property type="match status" value="1"/>
</dbReference>
<dbReference type="InterPro" id="IPR036291">
    <property type="entry name" value="NAD(P)-bd_dom_sf"/>
</dbReference>
<proteinExistence type="predicted"/>
<dbReference type="Gene3D" id="3.40.50.720">
    <property type="entry name" value="NAD(P)-binding Rossmann-like Domain"/>
    <property type="match status" value="1"/>
</dbReference>
<dbReference type="EMBL" id="JAIWIU010000058">
    <property type="protein sequence ID" value="MCA2016453.1"/>
    <property type="molecule type" value="Genomic_DNA"/>
</dbReference>
<dbReference type="InterPro" id="IPR020843">
    <property type="entry name" value="ER"/>
</dbReference>
<name>A0ABS7YM77_9VIBR</name>
<dbReference type="SUPFAM" id="SSF50129">
    <property type="entry name" value="GroES-like"/>
    <property type="match status" value="1"/>
</dbReference>
<dbReference type="PANTHER" id="PTHR48106">
    <property type="entry name" value="QUINONE OXIDOREDUCTASE PIG3-RELATED"/>
    <property type="match status" value="1"/>
</dbReference>
<evidence type="ECO:0000313" key="4">
    <source>
        <dbReference type="EMBL" id="MCA2016453.1"/>
    </source>
</evidence>
<comment type="caution">
    <text evidence="4">The sequence shown here is derived from an EMBL/GenBank/DDBJ whole genome shotgun (WGS) entry which is preliminary data.</text>
</comment>
<dbReference type="RefSeq" id="WP_225250488.1">
    <property type="nucleotide sequence ID" value="NZ_JAIWIU010000058.1"/>
</dbReference>
<dbReference type="CDD" id="cd05282">
    <property type="entry name" value="ETR_like"/>
    <property type="match status" value="1"/>
</dbReference>
<keyword evidence="2" id="KW-0560">Oxidoreductase</keyword>
<protein>
    <submittedName>
        <fullName evidence="4">Zinc-dependent alcohol dehydrogenase family protein</fullName>
    </submittedName>
</protein>
<evidence type="ECO:0000256" key="2">
    <source>
        <dbReference type="ARBA" id="ARBA00023002"/>
    </source>
</evidence>
<dbReference type="SMART" id="SM00829">
    <property type="entry name" value="PKS_ER"/>
    <property type="match status" value="1"/>
</dbReference>